<protein>
    <submittedName>
        <fullName evidence="1">Uncharacterized protein</fullName>
    </submittedName>
</protein>
<evidence type="ECO:0000313" key="1">
    <source>
        <dbReference type="EMBL" id="JAD18181.1"/>
    </source>
</evidence>
<proteinExistence type="predicted"/>
<reference evidence="1" key="1">
    <citation type="submission" date="2014-09" db="EMBL/GenBank/DDBJ databases">
        <authorList>
            <person name="Magalhaes I.L.F."/>
            <person name="Oliveira U."/>
            <person name="Santos F.R."/>
            <person name="Vidigal T.H.D.A."/>
            <person name="Brescovit A.D."/>
            <person name="Santos A.J."/>
        </authorList>
    </citation>
    <scope>NUCLEOTIDE SEQUENCE</scope>
    <source>
        <tissue evidence="1">Shoot tissue taken approximately 20 cm above the soil surface</tissue>
    </source>
</reference>
<accession>A0A0A8XWF3</accession>
<name>A0A0A8XWF3_ARUDO</name>
<dbReference type="EMBL" id="GBRH01279714">
    <property type="protein sequence ID" value="JAD18181.1"/>
    <property type="molecule type" value="Transcribed_RNA"/>
</dbReference>
<organism evidence="1">
    <name type="scientific">Arundo donax</name>
    <name type="common">Giant reed</name>
    <name type="synonym">Donax arundinaceus</name>
    <dbReference type="NCBI Taxonomy" id="35708"/>
    <lineage>
        <taxon>Eukaryota</taxon>
        <taxon>Viridiplantae</taxon>
        <taxon>Streptophyta</taxon>
        <taxon>Embryophyta</taxon>
        <taxon>Tracheophyta</taxon>
        <taxon>Spermatophyta</taxon>
        <taxon>Magnoliopsida</taxon>
        <taxon>Liliopsida</taxon>
        <taxon>Poales</taxon>
        <taxon>Poaceae</taxon>
        <taxon>PACMAD clade</taxon>
        <taxon>Arundinoideae</taxon>
        <taxon>Arundineae</taxon>
        <taxon>Arundo</taxon>
    </lineage>
</organism>
<reference evidence="1" key="2">
    <citation type="journal article" date="2015" name="Data Brief">
        <title>Shoot transcriptome of the giant reed, Arundo donax.</title>
        <authorList>
            <person name="Barrero R.A."/>
            <person name="Guerrero F.D."/>
            <person name="Moolhuijzen P."/>
            <person name="Goolsby J.A."/>
            <person name="Tidwell J."/>
            <person name="Bellgard S.E."/>
            <person name="Bellgard M.I."/>
        </authorList>
    </citation>
    <scope>NUCLEOTIDE SEQUENCE</scope>
    <source>
        <tissue evidence="1">Shoot tissue taken approximately 20 cm above the soil surface</tissue>
    </source>
</reference>
<dbReference type="AlphaFoldDB" id="A0A0A8XWF3"/>
<sequence>MACFNPGGNGEDKGLGSMSPSLSCPFVDQIEALGHGSCPPMAPFAGPSYLSLMAGVAPVDAFHRPSASDPWCNVAYPINHFADNPAPLERGVEDDSFDADFSG</sequence>